<dbReference type="Pfam" id="PF01569">
    <property type="entry name" value="PAP2"/>
    <property type="match status" value="1"/>
</dbReference>
<keyword evidence="1" id="KW-1133">Transmembrane helix</keyword>
<organism evidence="3 4">
    <name type="scientific">Costertonia aggregata</name>
    <dbReference type="NCBI Taxonomy" id="343403"/>
    <lineage>
        <taxon>Bacteria</taxon>
        <taxon>Pseudomonadati</taxon>
        <taxon>Bacteroidota</taxon>
        <taxon>Flavobacteriia</taxon>
        <taxon>Flavobacteriales</taxon>
        <taxon>Flavobacteriaceae</taxon>
        <taxon>Costertonia</taxon>
    </lineage>
</organism>
<dbReference type="CDD" id="cd03392">
    <property type="entry name" value="PAP2_like_2"/>
    <property type="match status" value="1"/>
</dbReference>
<feature type="transmembrane region" description="Helical" evidence="1">
    <location>
        <begin position="186"/>
        <end position="206"/>
    </location>
</feature>
<feature type="transmembrane region" description="Helical" evidence="1">
    <location>
        <begin position="114"/>
        <end position="132"/>
    </location>
</feature>
<dbReference type="SUPFAM" id="SSF48317">
    <property type="entry name" value="Acid phosphatase/Vanadium-dependent haloperoxidase"/>
    <property type="match status" value="1"/>
</dbReference>
<dbReference type="PANTHER" id="PTHR14969">
    <property type="entry name" value="SPHINGOSINE-1-PHOSPHATE PHOSPHOHYDROLASE"/>
    <property type="match status" value="1"/>
</dbReference>
<evidence type="ECO:0000259" key="2">
    <source>
        <dbReference type="SMART" id="SM00014"/>
    </source>
</evidence>
<accession>A0A7H9ATF9</accession>
<dbReference type="PANTHER" id="PTHR14969:SF13">
    <property type="entry name" value="AT30094P"/>
    <property type="match status" value="1"/>
</dbReference>
<sequence>MKQKLKIFIGGIRNYLSVQFKKYDEKWPYLILIVVALVVVIGGINLFVELTDTLHTETLAKYDEQITDFFISRRNPKLTDYFLFVTHVGDVYGYLVVLALTILVSTVVFKRWRYVGQVVLVLFLASVSNMMLKRAIDRARPGIEHLVSVETLSYPSGHAMSAMAFYGFLIYLFYTFRMNKILKGLAVLFLIILILSIGISRIYLGVHFPSDVVGGFIAGLIWVFFCIFLFNIIEVFRRDPKT</sequence>
<feature type="transmembrane region" description="Helical" evidence="1">
    <location>
        <begin position="29"/>
        <end position="48"/>
    </location>
</feature>
<evidence type="ECO:0000313" key="3">
    <source>
        <dbReference type="EMBL" id="QLG46485.1"/>
    </source>
</evidence>
<reference evidence="3 4" key="1">
    <citation type="journal article" date="2006" name="Int. J. Syst. Evol. Microbiol.">
        <title>Costertonia aggregata gen. nov., sp. nov., a mesophilic marine bacterium of the family Flavobacteriaceae, isolated from a mature biofilm.</title>
        <authorList>
            <person name="Kwon K.K."/>
            <person name="Lee Y.K."/>
            <person name="Lee H.K."/>
        </authorList>
    </citation>
    <scope>NUCLEOTIDE SEQUENCE [LARGE SCALE GENOMIC DNA]</scope>
    <source>
        <strain evidence="3 4">KCCM 42265</strain>
    </source>
</reference>
<dbReference type="Proteomes" id="UP000509302">
    <property type="component" value="Chromosome"/>
</dbReference>
<feature type="transmembrane region" description="Helical" evidence="1">
    <location>
        <begin position="212"/>
        <end position="233"/>
    </location>
</feature>
<dbReference type="RefSeq" id="WP_179242764.1">
    <property type="nucleotide sequence ID" value="NZ_CP058595.1"/>
</dbReference>
<keyword evidence="4" id="KW-1185">Reference proteome</keyword>
<proteinExistence type="predicted"/>
<keyword evidence="1" id="KW-0472">Membrane</keyword>
<feature type="transmembrane region" description="Helical" evidence="1">
    <location>
        <begin position="91"/>
        <end position="109"/>
    </location>
</feature>
<feature type="transmembrane region" description="Helical" evidence="1">
    <location>
        <begin position="152"/>
        <end position="174"/>
    </location>
</feature>
<name>A0A7H9ATF9_9FLAO</name>
<keyword evidence="1" id="KW-0812">Transmembrane</keyword>
<dbReference type="EMBL" id="CP058595">
    <property type="protein sequence ID" value="QLG46485.1"/>
    <property type="molecule type" value="Genomic_DNA"/>
</dbReference>
<evidence type="ECO:0000313" key="4">
    <source>
        <dbReference type="Proteomes" id="UP000509302"/>
    </source>
</evidence>
<dbReference type="SMART" id="SM00014">
    <property type="entry name" value="acidPPc"/>
    <property type="match status" value="1"/>
</dbReference>
<dbReference type="Gene3D" id="1.20.144.10">
    <property type="entry name" value="Phosphatidic acid phosphatase type 2/haloperoxidase"/>
    <property type="match status" value="2"/>
</dbReference>
<dbReference type="InterPro" id="IPR036938">
    <property type="entry name" value="PAP2/HPO_sf"/>
</dbReference>
<feature type="domain" description="Phosphatidic acid phosphatase type 2/haloperoxidase" evidence="2">
    <location>
        <begin position="118"/>
        <end position="227"/>
    </location>
</feature>
<dbReference type="AlphaFoldDB" id="A0A7H9ATF9"/>
<evidence type="ECO:0000256" key="1">
    <source>
        <dbReference type="SAM" id="Phobius"/>
    </source>
</evidence>
<dbReference type="InterPro" id="IPR000326">
    <property type="entry name" value="PAP2/HPO"/>
</dbReference>
<protein>
    <submittedName>
        <fullName evidence="3">Phosphatase PAP2 family protein</fullName>
    </submittedName>
</protein>
<dbReference type="KEGG" id="cagg:HYG79_14395"/>
<gene>
    <name evidence="3" type="ORF">HYG79_14395</name>
</gene>